<feature type="region of interest" description="Disordered" evidence="5">
    <location>
        <begin position="503"/>
        <end position="591"/>
    </location>
</feature>
<proteinExistence type="predicted"/>
<feature type="signal peptide" evidence="7">
    <location>
        <begin position="1"/>
        <end position="24"/>
    </location>
</feature>
<name>A0AAN6SBP7_9PEZI</name>
<sequence length="1203" mass="129333">MRASSLVNARHFLCLHLLLTLTAGGLIRPEKRQQSEISITVSPSQMFTGPIESTISMPTSPAVTQSSSESSLSVTTTISAPATTTPAISATAGATNGSSVFEVTIPHGQLPIQPTITPGWAVSGALLIVAGIICALVGIKKRWLHTFLTTGFLASLGTTVLILYVTDPPVSDAVQGAYVVAAGCTGLIVGGLAIIFQDLAEGLACLLAGFCFSMWLLTLRSGGLIQHGGGRIAFIILLSLAGFCLYFTRWTRTYGLIASVSFSGATAAVLGIDCFARAGLKEFWAYDWDLNDDIFPLGTITYPLTRGIRAEIAAIMVIFAAGIVSQLKLWQLVRHRRESELAGHEKNWEAEDEKTAQQLEEARARDLREWERKYGDGKIRQVPPSEDLGLGDMDGEKRMLRHSQRSISAVTTTRSRSTTGTDSGNSKFEYAVERAATPLSLAQATAAAMACSPTRNLKGAIKDSDHGVSNESSNDSGSPTIAEKEAELRESNGRRVVSSVVQISTPGSQSSSDSNSGPGPLPLEGAERRAGGEGRPGNDEESRLGHATQRRSTTIIGRLSNGSAKVFRNISKKPTNRDAEGNQRGESREGLVAATWKVRNDTDSVAVNLDDLGSVSADEDSKDDKMEESKVSSVDTQNNKDAGKQPGPTVKPAEEVTDKTLSGVQSDQPDHCQPQQEAGIPSTTQGYALMFNEPYEYNEDKEKDQPVTTDVLVLVGDSETRSSGTPKSDESSLLKDTLVQELSPIALYYRTNEWAKHLDTADSPEEPAVLQSIDGPNETDSDLPIEKPVPLDVASLQQTATSASVPRAIPKTTGFVIEYLAKQRGIHRSSPGPLLQRHPEGTYHAPDHTPKPEPVATTRASPYRSASETLNGLTSRLFTETIAEEGGVQAHQRAPAQLSGGGHQTSRAVAPEVSAFPSAVDPLGLPQTLSASRHRTPSTLIDTREALLRSKSQGLFFNGPAMDALNGTPSVQPHLIQGSTGSPPIDIDDIPLSQRRKIIRQSSLTYESKHNRSRDMLRESNRNPSPKLNHQSWNTPASTMSPQPARQAINSSSTTSDAVRQAKLANFRNSVAADLRVSSSRNALNNTATPIIAPSSSSLIQQPTTVYDPYTFGHQLGANTQPQTQTQQIHPGMDRRNSAQRTTYGHGQQQQQQQDPSTAACAALETKQRRSSGHSLIQVAQSHRAHRAHRDAMRRLQAGAKAD</sequence>
<feature type="compositionally biased region" description="Basic and acidic residues" evidence="5">
    <location>
        <begin position="575"/>
        <end position="589"/>
    </location>
</feature>
<gene>
    <name evidence="9" type="ORF">QBC32DRAFT_223504</name>
</gene>
<feature type="transmembrane region" description="Helical" evidence="6">
    <location>
        <begin position="203"/>
        <end position="222"/>
    </location>
</feature>
<evidence type="ECO:0000313" key="10">
    <source>
        <dbReference type="Proteomes" id="UP001303222"/>
    </source>
</evidence>
<evidence type="ECO:0000256" key="7">
    <source>
        <dbReference type="SAM" id="SignalP"/>
    </source>
</evidence>
<evidence type="ECO:0000256" key="4">
    <source>
        <dbReference type="ARBA" id="ARBA00023136"/>
    </source>
</evidence>
<feature type="region of interest" description="Disordered" evidence="5">
    <location>
        <begin position="827"/>
        <end position="871"/>
    </location>
</feature>
<keyword evidence="10" id="KW-1185">Reference proteome</keyword>
<evidence type="ECO:0000256" key="1">
    <source>
        <dbReference type="ARBA" id="ARBA00004141"/>
    </source>
</evidence>
<organism evidence="9 10">
    <name type="scientific">Pseudoneurospora amorphoporcata</name>
    <dbReference type="NCBI Taxonomy" id="241081"/>
    <lineage>
        <taxon>Eukaryota</taxon>
        <taxon>Fungi</taxon>
        <taxon>Dikarya</taxon>
        <taxon>Ascomycota</taxon>
        <taxon>Pezizomycotina</taxon>
        <taxon>Sordariomycetes</taxon>
        <taxon>Sordariomycetidae</taxon>
        <taxon>Sordariales</taxon>
        <taxon>Sordariaceae</taxon>
        <taxon>Pseudoneurospora</taxon>
    </lineage>
</organism>
<dbReference type="PANTHER" id="PTHR39469:SF1">
    <property type="entry name" value="DUF4203 DOMAIN-CONTAINING PROTEIN"/>
    <property type="match status" value="1"/>
</dbReference>
<feature type="transmembrane region" description="Helical" evidence="6">
    <location>
        <begin position="119"/>
        <end position="139"/>
    </location>
</feature>
<feature type="transmembrane region" description="Helical" evidence="6">
    <location>
        <begin position="254"/>
        <end position="280"/>
    </location>
</feature>
<reference evidence="9" key="1">
    <citation type="journal article" date="2023" name="Mol. Phylogenet. Evol.">
        <title>Genome-scale phylogeny and comparative genomics of the fungal order Sordariales.</title>
        <authorList>
            <person name="Hensen N."/>
            <person name="Bonometti L."/>
            <person name="Westerberg I."/>
            <person name="Brannstrom I.O."/>
            <person name="Guillou S."/>
            <person name="Cros-Aarteil S."/>
            <person name="Calhoun S."/>
            <person name="Haridas S."/>
            <person name="Kuo A."/>
            <person name="Mondo S."/>
            <person name="Pangilinan J."/>
            <person name="Riley R."/>
            <person name="LaButti K."/>
            <person name="Andreopoulos B."/>
            <person name="Lipzen A."/>
            <person name="Chen C."/>
            <person name="Yan M."/>
            <person name="Daum C."/>
            <person name="Ng V."/>
            <person name="Clum A."/>
            <person name="Steindorff A."/>
            <person name="Ohm R.A."/>
            <person name="Martin F."/>
            <person name="Silar P."/>
            <person name="Natvig D.O."/>
            <person name="Lalanne C."/>
            <person name="Gautier V."/>
            <person name="Ament-Velasquez S.L."/>
            <person name="Kruys A."/>
            <person name="Hutchinson M.I."/>
            <person name="Powell A.J."/>
            <person name="Barry K."/>
            <person name="Miller A.N."/>
            <person name="Grigoriev I.V."/>
            <person name="Debuchy R."/>
            <person name="Gladieux P."/>
            <person name="Hiltunen Thoren M."/>
            <person name="Johannesson H."/>
        </authorList>
    </citation>
    <scope>NUCLEOTIDE SEQUENCE</scope>
    <source>
        <strain evidence="9">CBS 626.80</strain>
    </source>
</reference>
<feature type="region of interest" description="Disordered" evidence="5">
    <location>
        <begin position="401"/>
        <end position="426"/>
    </location>
</feature>
<feature type="region of interest" description="Disordered" evidence="5">
    <location>
        <begin position="968"/>
        <end position="1057"/>
    </location>
</feature>
<accession>A0AAN6SBP7</accession>
<feature type="domain" description="TM7S3/TM198-like" evidence="8">
    <location>
        <begin position="124"/>
        <end position="327"/>
    </location>
</feature>
<evidence type="ECO:0000256" key="3">
    <source>
        <dbReference type="ARBA" id="ARBA00022989"/>
    </source>
</evidence>
<feature type="compositionally biased region" description="Low complexity" evidence="5">
    <location>
        <begin position="504"/>
        <end position="518"/>
    </location>
</feature>
<feature type="transmembrane region" description="Helical" evidence="6">
    <location>
        <begin position="146"/>
        <end position="165"/>
    </location>
</feature>
<feature type="region of interest" description="Disordered" evidence="5">
    <location>
        <begin position="609"/>
        <end position="707"/>
    </location>
</feature>
<keyword evidence="3 6" id="KW-1133">Transmembrane helix</keyword>
<evidence type="ECO:0000256" key="6">
    <source>
        <dbReference type="SAM" id="Phobius"/>
    </source>
</evidence>
<feature type="transmembrane region" description="Helical" evidence="6">
    <location>
        <begin position="177"/>
        <end position="196"/>
    </location>
</feature>
<feature type="region of interest" description="Disordered" evidence="5">
    <location>
        <begin position="458"/>
        <end position="480"/>
    </location>
</feature>
<feature type="compositionally biased region" description="Polar residues" evidence="5">
    <location>
        <begin position="659"/>
        <end position="686"/>
    </location>
</feature>
<feature type="compositionally biased region" description="Basic and acidic residues" evidence="5">
    <location>
        <begin position="837"/>
        <end position="851"/>
    </location>
</feature>
<protein>
    <recommendedName>
        <fullName evidence="8">TM7S3/TM198-like domain-containing protein</fullName>
    </recommendedName>
</protein>
<evidence type="ECO:0000256" key="2">
    <source>
        <dbReference type="ARBA" id="ARBA00022692"/>
    </source>
</evidence>
<dbReference type="GO" id="GO:0016020">
    <property type="term" value="C:membrane"/>
    <property type="evidence" value="ECO:0007669"/>
    <property type="project" value="UniProtKB-SubCell"/>
</dbReference>
<reference evidence="9" key="2">
    <citation type="submission" date="2023-06" db="EMBL/GenBank/DDBJ databases">
        <authorList>
            <consortium name="Lawrence Berkeley National Laboratory"/>
            <person name="Mondo S.J."/>
            <person name="Hensen N."/>
            <person name="Bonometti L."/>
            <person name="Westerberg I."/>
            <person name="Brannstrom I.O."/>
            <person name="Guillou S."/>
            <person name="Cros-Aarteil S."/>
            <person name="Calhoun S."/>
            <person name="Haridas S."/>
            <person name="Kuo A."/>
            <person name="Pangilinan J."/>
            <person name="Riley R."/>
            <person name="Labutti K."/>
            <person name="Andreopoulos B."/>
            <person name="Lipzen A."/>
            <person name="Chen C."/>
            <person name="Yanf M."/>
            <person name="Daum C."/>
            <person name="Ng V."/>
            <person name="Clum A."/>
            <person name="Steindorff A."/>
            <person name="Ohm R."/>
            <person name="Martin F."/>
            <person name="Silar P."/>
            <person name="Natvig D."/>
            <person name="Lalanne C."/>
            <person name="Gautier V."/>
            <person name="Ament-Velasquez S.L."/>
            <person name="Kruys A."/>
            <person name="Hutchinson M.I."/>
            <person name="Powell A.J."/>
            <person name="Barry K."/>
            <person name="Miller A.N."/>
            <person name="Grigoriev I.V."/>
            <person name="Debuchy R."/>
            <person name="Gladieux P."/>
            <person name="Thoren M.H."/>
            <person name="Johannesson H."/>
        </authorList>
    </citation>
    <scope>NUCLEOTIDE SEQUENCE</scope>
    <source>
        <strain evidence="9">CBS 626.80</strain>
    </source>
</reference>
<comment type="subcellular location">
    <subcellularLocation>
        <location evidence="1">Membrane</location>
        <topology evidence="1">Multi-pass membrane protein</topology>
    </subcellularLocation>
</comment>
<dbReference type="InterPro" id="IPR025256">
    <property type="entry name" value="TM7S3/TM198-like_dom"/>
</dbReference>
<dbReference type="PANTHER" id="PTHR39469">
    <property type="entry name" value="CHROMOSOME 1, WHOLE GENOME SHOTGUN SEQUENCE"/>
    <property type="match status" value="1"/>
</dbReference>
<keyword evidence="7" id="KW-0732">Signal</keyword>
<feature type="compositionally biased region" description="Polar residues" evidence="5">
    <location>
        <begin position="469"/>
        <end position="479"/>
    </location>
</feature>
<feature type="compositionally biased region" description="Polar residues" evidence="5">
    <location>
        <begin position="550"/>
        <end position="563"/>
    </location>
</feature>
<feature type="compositionally biased region" description="Polar residues" evidence="5">
    <location>
        <begin position="1022"/>
        <end position="1057"/>
    </location>
</feature>
<comment type="caution">
    <text evidence="9">The sequence shown here is derived from an EMBL/GenBank/DDBJ whole genome shotgun (WGS) entry which is preliminary data.</text>
</comment>
<feature type="compositionally biased region" description="Low complexity" evidence="5">
    <location>
        <begin position="405"/>
        <end position="426"/>
    </location>
</feature>
<feature type="transmembrane region" description="Helical" evidence="6">
    <location>
        <begin position="228"/>
        <end position="247"/>
    </location>
</feature>
<keyword evidence="2 6" id="KW-0812">Transmembrane</keyword>
<evidence type="ECO:0000256" key="5">
    <source>
        <dbReference type="SAM" id="MobiDB-lite"/>
    </source>
</evidence>
<dbReference type="Proteomes" id="UP001303222">
    <property type="component" value="Unassembled WGS sequence"/>
</dbReference>
<dbReference type="Pfam" id="PF13886">
    <property type="entry name" value="TM7S3_TM198"/>
    <property type="match status" value="1"/>
</dbReference>
<feature type="region of interest" description="Disordered" evidence="5">
    <location>
        <begin position="1115"/>
        <end position="1203"/>
    </location>
</feature>
<keyword evidence="4 6" id="KW-0472">Membrane</keyword>
<feature type="compositionally biased region" description="Basic and acidic residues" evidence="5">
    <location>
        <begin position="1007"/>
        <end position="1021"/>
    </location>
</feature>
<evidence type="ECO:0000313" key="9">
    <source>
        <dbReference type="EMBL" id="KAK3947750.1"/>
    </source>
</evidence>
<evidence type="ECO:0000259" key="8">
    <source>
        <dbReference type="Pfam" id="PF13886"/>
    </source>
</evidence>
<feature type="compositionally biased region" description="Basic and acidic residues" evidence="5">
    <location>
        <begin position="525"/>
        <end position="544"/>
    </location>
</feature>
<feature type="compositionally biased region" description="Polar residues" evidence="5">
    <location>
        <begin position="968"/>
        <end position="982"/>
    </location>
</feature>
<dbReference type="EMBL" id="MU859317">
    <property type="protein sequence ID" value="KAK3947750.1"/>
    <property type="molecule type" value="Genomic_DNA"/>
</dbReference>
<feature type="chain" id="PRO_5042932561" description="TM7S3/TM198-like domain-containing protein" evidence="7">
    <location>
        <begin position="25"/>
        <end position="1203"/>
    </location>
</feature>
<feature type="compositionally biased region" description="Polar residues" evidence="5">
    <location>
        <begin position="858"/>
        <end position="871"/>
    </location>
</feature>
<dbReference type="AlphaFoldDB" id="A0AAN6SBP7"/>